<dbReference type="Gene3D" id="3.40.50.1000">
    <property type="entry name" value="HAD superfamily/HAD-like"/>
    <property type="match status" value="1"/>
</dbReference>
<dbReference type="PROSITE" id="PS01229">
    <property type="entry name" value="COF_2"/>
    <property type="match status" value="1"/>
</dbReference>
<dbReference type="InterPro" id="IPR036412">
    <property type="entry name" value="HAD-like_sf"/>
</dbReference>
<dbReference type="Proteomes" id="UP000094378">
    <property type="component" value="Chromosome"/>
</dbReference>
<dbReference type="RefSeq" id="WP_069115892.1">
    <property type="nucleotide sequence ID" value="NZ_CP017015.1"/>
</dbReference>
<evidence type="ECO:0000313" key="1">
    <source>
        <dbReference type="EMBL" id="AOG60116.1"/>
    </source>
</evidence>
<dbReference type="OrthoDB" id="388819at2"/>
<dbReference type="InterPro" id="IPR023214">
    <property type="entry name" value="HAD_sf"/>
</dbReference>
<evidence type="ECO:0000313" key="2">
    <source>
        <dbReference type="Proteomes" id="UP000094378"/>
    </source>
</evidence>
<dbReference type="SUPFAM" id="SSF56784">
    <property type="entry name" value="HAD-like"/>
    <property type="match status" value="1"/>
</dbReference>
<dbReference type="AlphaFoldDB" id="A0A1B3SJK3"/>
<protein>
    <submittedName>
        <fullName evidence="1">HAD superfamily hydrolase</fullName>
    </submittedName>
</protein>
<keyword evidence="2" id="KW-1185">Reference proteome</keyword>
<dbReference type="STRING" id="216938.SHELI_v1c01610"/>
<dbReference type="EMBL" id="CP017015">
    <property type="protein sequence ID" value="AOG60116.1"/>
    <property type="molecule type" value="Genomic_DNA"/>
</dbReference>
<dbReference type="NCBIfam" id="TIGR01484">
    <property type="entry name" value="HAD-SF-IIB"/>
    <property type="match status" value="1"/>
</dbReference>
<dbReference type="PANTHER" id="PTHR10000">
    <property type="entry name" value="PHOSPHOSERINE PHOSPHATASE"/>
    <property type="match status" value="1"/>
</dbReference>
<dbReference type="Gene3D" id="3.30.1240.10">
    <property type="match status" value="1"/>
</dbReference>
<dbReference type="GO" id="GO:0005829">
    <property type="term" value="C:cytosol"/>
    <property type="evidence" value="ECO:0007669"/>
    <property type="project" value="TreeGrafter"/>
</dbReference>
<accession>A0A1B3SJK3</accession>
<dbReference type="KEGG" id="shj:SHELI_v1c01610"/>
<dbReference type="GO" id="GO:0000287">
    <property type="term" value="F:magnesium ion binding"/>
    <property type="evidence" value="ECO:0007669"/>
    <property type="project" value="TreeGrafter"/>
</dbReference>
<reference evidence="1 2" key="1">
    <citation type="submission" date="2016-08" db="EMBL/GenBank/DDBJ databases">
        <title>Complete genome sequence of Spiroplasma helicoides TABS-2 (DSM 22551).</title>
        <authorList>
            <person name="Shen W.-Y."/>
            <person name="Lo W.-S."/>
            <person name="Lai Y.-C."/>
            <person name="Kuo C.-H."/>
        </authorList>
    </citation>
    <scope>NUCLEOTIDE SEQUENCE [LARGE SCALE GENOMIC DNA]</scope>
    <source>
        <strain evidence="1 2">TABS-2</strain>
    </source>
</reference>
<gene>
    <name evidence="1" type="ORF">SHELI_v1c01610</name>
</gene>
<organism evidence="1 2">
    <name type="scientific">Spiroplasma helicoides</name>
    <dbReference type="NCBI Taxonomy" id="216938"/>
    <lineage>
        <taxon>Bacteria</taxon>
        <taxon>Bacillati</taxon>
        <taxon>Mycoplasmatota</taxon>
        <taxon>Mollicutes</taxon>
        <taxon>Entomoplasmatales</taxon>
        <taxon>Spiroplasmataceae</taxon>
        <taxon>Spiroplasma</taxon>
    </lineage>
</organism>
<dbReference type="InterPro" id="IPR006379">
    <property type="entry name" value="HAD-SF_hydro_IIB"/>
</dbReference>
<dbReference type="PANTHER" id="PTHR10000:SF8">
    <property type="entry name" value="HAD SUPERFAMILY HYDROLASE-LIKE, TYPE 3"/>
    <property type="match status" value="1"/>
</dbReference>
<sequence>MKNEIKFLALDMDGTTYYSMGKCVEENIQPINKVIDLGIKVVFVTGRPLDAKLNSFDLFNFQNHDVLVAGFNGALIRDINSSKVVQENLISLDKTKKVFDLLMSGRFPKAFLWAYPKDLNKVIVSKKDENNHLYKTEKVFFEGDIIEYNNPDQLTECYKFLFKGIDKALCEELTKLNLEVAWSESDESAEVTELGINKAFALDFFSKHYGIDVKNMMAMGDAANDVKMLQHVGLSVCPSNASKVVKEVSKIVMDYKNTEGAVAKAIQKYILQEG</sequence>
<dbReference type="GO" id="GO:0016791">
    <property type="term" value="F:phosphatase activity"/>
    <property type="evidence" value="ECO:0007669"/>
    <property type="project" value="UniProtKB-ARBA"/>
</dbReference>
<dbReference type="PATRIC" id="fig|216938.3.peg.161"/>
<proteinExistence type="predicted"/>
<dbReference type="Pfam" id="PF08282">
    <property type="entry name" value="Hydrolase_3"/>
    <property type="match status" value="1"/>
</dbReference>
<keyword evidence="1" id="KW-0378">Hydrolase</keyword>
<name>A0A1B3SJK3_9MOLU</name>